<dbReference type="KEGG" id="mprn:Q3V37_29475"/>
<evidence type="ECO:0000259" key="1">
    <source>
        <dbReference type="Pfam" id="PF03009"/>
    </source>
</evidence>
<keyword evidence="3" id="KW-1185">Reference proteome</keyword>
<dbReference type="RefSeq" id="WP_306272368.1">
    <property type="nucleotide sequence ID" value="NZ_CP130472.1"/>
</dbReference>
<dbReference type="SUPFAM" id="SSF51695">
    <property type="entry name" value="PLC-like phosphodiesterases"/>
    <property type="match status" value="1"/>
</dbReference>
<evidence type="ECO:0000313" key="3">
    <source>
        <dbReference type="Proteomes" id="UP001235874"/>
    </source>
</evidence>
<dbReference type="GO" id="GO:0008081">
    <property type="term" value="F:phosphoric diester hydrolase activity"/>
    <property type="evidence" value="ECO:0007669"/>
    <property type="project" value="InterPro"/>
</dbReference>
<feature type="domain" description="GP-PDE" evidence="1">
    <location>
        <begin position="6"/>
        <end position="41"/>
    </location>
</feature>
<dbReference type="Pfam" id="PF03009">
    <property type="entry name" value="GDPD"/>
    <property type="match status" value="1"/>
</dbReference>
<reference evidence="2 3" key="1">
    <citation type="submission" date="2023-07" db="EMBL/GenBank/DDBJ databases">
        <title>Micromonospora profundi TRM 95458 converts glycerol to a new osmotic compound.</title>
        <authorList>
            <person name="Lu D."/>
        </authorList>
    </citation>
    <scope>NUCLEOTIDE SEQUENCE [LARGE SCALE GENOMIC DNA]</scope>
    <source>
        <strain evidence="2 3">TRM95458</strain>
    </source>
</reference>
<dbReference type="EMBL" id="CP130472">
    <property type="protein sequence ID" value="WLS45444.1"/>
    <property type="molecule type" value="Genomic_DNA"/>
</dbReference>
<dbReference type="InterPro" id="IPR017946">
    <property type="entry name" value="PLC-like_Pdiesterase_TIM-brl"/>
</dbReference>
<name>A0AAJ6HWM2_9ACTN</name>
<proteinExistence type="predicted"/>
<dbReference type="AlphaFoldDB" id="A0AAJ6HWM2"/>
<protein>
    <submittedName>
        <fullName evidence="2">Glycerophosphodiester phosphodiesterase family protein</fullName>
    </submittedName>
</protein>
<dbReference type="GO" id="GO:0006629">
    <property type="term" value="P:lipid metabolic process"/>
    <property type="evidence" value="ECO:0007669"/>
    <property type="project" value="InterPro"/>
</dbReference>
<dbReference type="Gene3D" id="3.20.20.190">
    <property type="entry name" value="Phosphatidylinositol (PI) phosphodiesterase"/>
    <property type="match status" value="1"/>
</dbReference>
<dbReference type="Proteomes" id="UP001235874">
    <property type="component" value="Chromosome"/>
</dbReference>
<sequence>MRTLQARYDLKVIPYTVDDATVMQRVIDLGVDGIVTDDPDLLVSVAIRNGLR</sequence>
<organism evidence="2 3">
    <name type="scientific">Micromonospora profundi</name>
    <dbReference type="NCBI Taxonomy" id="1420889"/>
    <lineage>
        <taxon>Bacteria</taxon>
        <taxon>Bacillati</taxon>
        <taxon>Actinomycetota</taxon>
        <taxon>Actinomycetes</taxon>
        <taxon>Micromonosporales</taxon>
        <taxon>Micromonosporaceae</taxon>
        <taxon>Micromonospora</taxon>
    </lineage>
</organism>
<evidence type="ECO:0000313" key="2">
    <source>
        <dbReference type="EMBL" id="WLS45444.1"/>
    </source>
</evidence>
<accession>A0AAJ6HWM2</accession>
<dbReference type="InterPro" id="IPR030395">
    <property type="entry name" value="GP_PDE_dom"/>
</dbReference>
<gene>
    <name evidence="2" type="ORF">Q3V37_29475</name>
</gene>